<accession>A0A1J7IGH4</accession>
<dbReference type="PANTHER" id="PTHR33595">
    <property type="entry name" value="VON WILLEBRAND FACTOR A DOMAIN PROTEIN"/>
    <property type="match status" value="1"/>
</dbReference>
<dbReference type="OMA" id="LWLSFNG"/>
<protein>
    <recommendedName>
        <fullName evidence="2">DUF7950 domain-containing protein</fullName>
    </recommendedName>
</protein>
<name>A0A1J7IGH4_LUPAN</name>
<dbReference type="STRING" id="3871.A0A1J7IGH4"/>
<feature type="region of interest" description="Disordered" evidence="1">
    <location>
        <begin position="39"/>
        <end position="113"/>
    </location>
</feature>
<evidence type="ECO:0000256" key="1">
    <source>
        <dbReference type="SAM" id="MobiDB-lite"/>
    </source>
</evidence>
<dbReference type="InterPro" id="IPR057710">
    <property type="entry name" value="DUF7950"/>
</dbReference>
<dbReference type="EMBL" id="CM007361">
    <property type="protein sequence ID" value="OIW17761.1"/>
    <property type="molecule type" value="Genomic_DNA"/>
</dbReference>
<organism evidence="3 4">
    <name type="scientific">Lupinus angustifolius</name>
    <name type="common">Narrow-leaved blue lupine</name>
    <dbReference type="NCBI Taxonomy" id="3871"/>
    <lineage>
        <taxon>Eukaryota</taxon>
        <taxon>Viridiplantae</taxon>
        <taxon>Streptophyta</taxon>
        <taxon>Embryophyta</taxon>
        <taxon>Tracheophyta</taxon>
        <taxon>Spermatophyta</taxon>
        <taxon>Magnoliopsida</taxon>
        <taxon>eudicotyledons</taxon>
        <taxon>Gunneridae</taxon>
        <taxon>Pentapetalae</taxon>
        <taxon>rosids</taxon>
        <taxon>fabids</taxon>
        <taxon>Fabales</taxon>
        <taxon>Fabaceae</taxon>
        <taxon>Papilionoideae</taxon>
        <taxon>50 kb inversion clade</taxon>
        <taxon>genistoids sensu lato</taxon>
        <taxon>core genistoids</taxon>
        <taxon>Genisteae</taxon>
        <taxon>Lupinus</taxon>
    </lineage>
</organism>
<keyword evidence="4" id="KW-1185">Reference proteome</keyword>
<evidence type="ECO:0000313" key="4">
    <source>
        <dbReference type="Proteomes" id="UP000188354"/>
    </source>
</evidence>
<dbReference type="PANTHER" id="PTHR33595:SF7">
    <property type="entry name" value="OS12G0242500 PROTEIN"/>
    <property type="match status" value="1"/>
</dbReference>
<evidence type="ECO:0000313" key="3">
    <source>
        <dbReference type="EMBL" id="OIW17761.1"/>
    </source>
</evidence>
<feature type="domain" description="DUF7950" evidence="2">
    <location>
        <begin position="153"/>
        <end position="276"/>
    </location>
</feature>
<dbReference type="Proteomes" id="UP000188354">
    <property type="component" value="Chromosome LG01"/>
</dbReference>
<gene>
    <name evidence="3" type="ORF">TanjilG_06446</name>
</gene>
<dbReference type="Gramene" id="OIW17761">
    <property type="protein sequence ID" value="OIW17761"/>
    <property type="gene ID" value="TanjilG_06446"/>
</dbReference>
<evidence type="ECO:0000259" key="2">
    <source>
        <dbReference type="Pfam" id="PF25821"/>
    </source>
</evidence>
<dbReference type="AlphaFoldDB" id="A0A1J7IGH4"/>
<proteinExistence type="predicted"/>
<reference evidence="3 4" key="1">
    <citation type="journal article" date="2017" name="Plant Biotechnol. J.">
        <title>A comprehensive draft genome sequence for lupin (Lupinus angustifolius), an emerging health food: insights into plant-microbe interactions and legume evolution.</title>
        <authorList>
            <person name="Hane J.K."/>
            <person name="Ming Y."/>
            <person name="Kamphuis L.G."/>
            <person name="Nelson M.N."/>
            <person name="Garg G."/>
            <person name="Atkins C.A."/>
            <person name="Bayer P.E."/>
            <person name="Bravo A."/>
            <person name="Bringans S."/>
            <person name="Cannon S."/>
            <person name="Edwards D."/>
            <person name="Foley R."/>
            <person name="Gao L.L."/>
            <person name="Harrison M.J."/>
            <person name="Huang W."/>
            <person name="Hurgobin B."/>
            <person name="Li S."/>
            <person name="Liu C.W."/>
            <person name="McGrath A."/>
            <person name="Morahan G."/>
            <person name="Murray J."/>
            <person name="Weller J."/>
            <person name="Jian J."/>
            <person name="Singh K.B."/>
        </authorList>
    </citation>
    <scope>NUCLEOTIDE SEQUENCE [LARGE SCALE GENOMIC DNA]</scope>
    <source>
        <strain evidence="4">cv. Tanjil</strain>
        <tissue evidence="3">Whole plant</tissue>
    </source>
</reference>
<feature type="compositionally biased region" description="Polar residues" evidence="1">
    <location>
        <begin position="44"/>
        <end position="54"/>
    </location>
</feature>
<dbReference type="Pfam" id="PF25821">
    <property type="entry name" value="DUF7950"/>
    <property type="match status" value="1"/>
</dbReference>
<sequence>MEGRGGCCIARYATGGAYYDMCEWDKIMLRFRPIAPKPVAGKSPTASGGSSSEGNDAVRTKRKYARSVKDNNNNKRQIRRRNTTSSPEKQNHAPVVTLPLLPETPDLKDLTIPETKKVQNNTNKNMPAWNLSHAKIETELKPFWYYGTTVSYSCVTVESVTDTWQEGESLGSTDEDRRVNLSKDTCPGFISDGYGRVTWTNRAYRETVGEGACVLLGMKKNVSVAVTNPLSFTCKVSVVCYDTCGKERRSLMLPCDVWSMDFGGFAWRLDLKAALSLSLAP</sequence>